<dbReference type="KEGG" id="mbd:MEBOL_000851"/>
<feature type="transmembrane region" description="Helical" evidence="1">
    <location>
        <begin position="12"/>
        <end position="32"/>
    </location>
</feature>
<name>A0A250I6C7_9BACT</name>
<dbReference type="RefSeq" id="WP_095976213.1">
    <property type="nucleotide sequence ID" value="NZ_CP022163.1"/>
</dbReference>
<proteinExistence type="predicted"/>
<accession>A0A250I6C7</accession>
<keyword evidence="3" id="KW-1185">Reference proteome</keyword>
<dbReference type="AlphaFoldDB" id="A0A250I6C7"/>
<keyword evidence="1" id="KW-1133">Transmembrane helix</keyword>
<dbReference type="Proteomes" id="UP000217289">
    <property type="component" value="Chromosome"/>
</dbReference>
<keyword evidence="1" id="KW-0812">Transmembrane</keyword>
<sequence length="238" mass="26325">MSPSEDWSRKGGVLIAVLAAGVAVLVLAPRMLGLATGPEVEIITWLKTTERDGLSLRLPGVAEPLKVQTHHFARITIDVAPGGERAVAWTTLDLQGSLGRTRVSSLGVERVPFVRRGREWVPEGLPTPRLAAALLALESRRRALEAGDRERLTSLLGVKDPDAGSGAGQEELERVLALQKRRLRVEAWYLRLERDDAMVTEAWRLEGELPSRPVDDRGERALSLIRREEEFFFSPGLM</sequence>
<dbReference type="EMBL" id="CP022163">
    <property type="protein sequence ID" value="ATB27409.1"/>
    <property type="molecule type" value="Genomic_DNA"/>
</dbReference>
<protein>
    <submittedName>
        <fullName evidence="2">Uncharacterized protein</fullName>
    </submittedName>
</protein>
<evidence type="ECO:0000313" key="2">
    <source>
        <dbReference type="EMBL" id="ATB27409.1"/>
    </source>
</evidence>
<gene>
    <name evidence="2" type="ORF">MEBOL_000851</name>
</gene>
<evidence type="ECO:0000256" key="1">
    <source>
        <dbReference type="SAM" id="Phobius"/>
    </source>
</evidence>
<reference evidence="2 3" key="1">
    <citation type="submission" date="2017-06" db="EMBL/GenBank/DDBJ databases">
        <authorList>
            <person name="Kim H.J."/>
            <person name="Triplett B.A."/>
        </authorList>
    </citation>
    <scope>NUCLEOTIDE SEQUENCE [LARGE SCALE GENOMIC DNA]</scope>
    <source>
        <strain evidence="2 3">DSM 14713</strain>
    </source>
</reference>
<evidence type="ECO:0000313" key="3">
    <source>
        <dbReference type="Proteomes" id="UP000217289"/>
    </source>
</evidence>
<keyword evidence="1" id="KW-0472">Membrane</keyword>
<organism evidence="2 3">
    <name type="scientific">Melittangium boletus DSM 14713</name>
    <dbReference type="NCBI Taxonomy" id="1294270"/>
    <lineage>
        <taxon>Bacteria</taxon>
        <taxon>Pseudomonadati</taxon>
        <taxon>Myxococcota</taxon>
        <taxon>Myxococcia</taxon>
        <taxon>Myxococcales</taxon>
        <taxon>Cystobacterineae</taxon>
        <taxon>Archangiaceae</taxon>
        <taxon>Melittangium</taxon>
    </lineage>
</organism>
<dbReference type="OrthoDB" id="5509051at2"/>